<accession>A0A195BBP3</accession>
<keyword evidence="3" id="KW-1185">Reference proteome</keyword>
<feature type="non-terminal residue" evidence="2">
    <location>
        <position position="1"/>
    </location>
</feature>
<protein>
    <submittedName>
        <fullName evidence="2">Uncharacterized protein</fullName>
    </submittedName>
</protein>
<keyword evidence="1" id="KW-0472">Membrane</keyword>
<dbReference type="AlphaFoldDB" id="A0A195BBP3"/>
<dbReference type="EMBL" id="KQ976532">
    <property type="protein sequence ID" value="KYM81642.1"/>
    <property type="molecule type" value="Genomic_DNA"/>
</dbReference>
<dbReference type="Proteomes" id="UP000078540">
    <property type="component" value="Unassembled WGS sequence"/>
</dbReference>
<organism evidence="2 3">
    <name type="scientific">Atta colombica</name>
    <dbReference type="NCBI Taxonomy" id="520822"/>
    <lineage>
        <taxon>Eukaryota</taxon>
        <taxon>Metazoa</taxon>
        <taxon>Ecdysozoa</taxon>
        <taxon>Arthropoda</taxon>
        <taxon>Hexapoda</taxon>
        <taxon>Insecta</taxon>
        <taxon>Pterygota</taxon>
        <taxon>Neoptera</taxon>
        <taxon>Endopterygota</taxon>
        <taxon>Hymenoptera</taxon>
        <taxon>Apocrita</taxon>
        <taxon>Aculeata</taxon>
        <taxon>Formicoidea</taxon>
        <taxon>Formicidae</taxon>
        <taxon>Myrmicinae</taxon>
        <taxon>Atta</taxon>
    </lineage>
</organism>
<evidence type="ECO:0000313" key="3">
    <source>
        <dbReference type="Proteomes" id="UP000078540"/>
    </source>
</evidence>
<reference evidence="2 3" key="1">
    <citation type="submission" date="2015-09" db="EMBL/GenBank/DDBJ databases">
        <title>Atta colombica WGS genome.</title>
        <authorList>
            <person name="Nygaard S."/>
            <person name="Hu H."/>
            <person name="Boomsma J."/>
            <person name="Zhang G."/>
        </authorList>
    </citation>
    <scope>NUCLEOTIDE SEQUENCE [LARGE SCALE GENOMIC DNA]</scope>
    <source>
        <strain evidence="2">Treedump-2</strain>
        <tissue evidence="2">Whole body</tissue>
    </source>
</reference>
<gene>
    <name evidence="2" type="ORF">ALC53_08029</name>
</gene>
<evidence type="ECO:0000313" key="2">
    <source>
        <dbReference type="EMBL" id="KYM81642.1"/>
    </source>
</evidence>
<sequence length="157" mass="16875">TFIRRNRHGVIVAVAAVVVVVVVVVAVVAAAATAATAAIAARLSSLLFRAGDLERIADARCDNYNPHWPRNNRGKKLTPTLPSITLVRDLLACPFSRKLHPEEILLPPLPLQSAPSAVLSAAYITGRRAPSVDAVDDGMNRYGWKFLEFPTVNGAVE</sequence>
<name>A0A195BBP3_9HYME</name>
<keyword evidence="1" id="KW-0812">Transmembrane</keyword>
<feature type="transmembrane region" description="Helical" evidence="1">
    <location>
        <begin position="12"/>
        <end position="40"/>
    </location>
</feature>
<proteinExistence type="predicted"/>
<keyword evidence="1" id="KW-1133">Transmembrane helix</keyword>
<evidence type="ECO:0000256" key="1">
    <source>
        <dbReference type="SAM" id="Phobius"/>
    </source>
</evidence>